<proteinExistence type="predicted"/>
<reference evidence="1" key="2">
    <citation type="submission" date="2012-12" db="EMBL/GenBank/DDBJ databases">
        <authorList>
            <consortium name="WormBase Consortium"/>
            <person name="Ghedin E."/>
            <person name="Paulini M."/>
        </authorList>
    </citation>
    <scope>NUCLEOTIDE SEQUENCE</scope>
    <source>
        <strain evidence="1">FR3</strain>
    </source>
</reference>
<reference evidence="1" key="1">
    <citation type="journal article" date="2007" name="Science">
        <title>Draft genome of the filarial nematode parasite Brugia malayi.</title>
        <authorList>
            <person name="Ghedin E."/>
            <person name="Wang S."/>
            <person name="Spiro D."/>
            <person name="Caler E."/>
            <person name="Zhao Q."/>
            <person name="Crabtree J."/>
            <person name="Allen J.E."/>
            <person name="Delcher A.L."/>
            <person name="Guiliano D.B."/>
            <person name="Miranda-Saavedra D."/>
            <person name="Angiuoli S.V."/>
            <person name="Creasy T."/>
            <person name="Amedeo P."/>
            <person name="Haas B."/>
            <person name="El-Sayed N.M."/>
            <person name="Wortman J.R."/>
            <person name="Feldblyum T."/>
            <person name="Tallon L."/>
            <person name="Schatz M."/>
            <person name="Shumway M."/>
            <person name="Koo H."/>
            <person name="Salzberg S.L."/>
            <person name="Schobel S."/>
            <person name="Pertea M."/>
            <person name="Pop M."/>
            <person name="White O."/>
            <person name="Barton G.J."/>
            <person name="Carlow C.K."/>
            <person name="Crawford M.J."/>
            <person name="Daub J."/>
            <person name="Dimmic M.W."/>
            <person name="Estes C.F."/>
            <person name="Foster J.M."/>
            <person name="Ganatra M."/>
            <person name="Gregory W.F."/>
            <person name="Johnson N.M."/>
            <person name="Jin J."/>
            <person name="Komuniecki R."/>
            <person name="Korf I."/>
            <person name="Kumar S."/>
            <person name="Laney S."/>
            <person name="Li B.W."/>
            <person name="Li W."/>
            <person name="Lindblom T.H."/>
            <person name="Lustigman S."/>
            <person name="Ma D."/>
            <person name="Maina C.V."/>
            <person name="Martin D.M."/>
            <person name="McCarter J.P."/>
            <person name="McReynolds L."/>
            <person name="Mitreva M."/>
            <person name="Nutman T.B."/>
            <person name="Parkinson J."/>
            <person name="Peregrin-Alvarez J.M."/>
            <person name="Poole C."/>
            <person name="Ren Q."/>
            <person name="Saunders L."/>
            <person name="Sluder A.E."/>
            <person name="Smith K."/>
            <person name="Stanke M."/>
            <person name="Unnasch T.R."/>
            <person name="Ware J."/>
            <person name="Wei A.D."/>
            <person name="Weil G."/>
            <person name="Williams D.J."/>
            <person name="Zhang Y."/>
            <person name="Williams S.A."/>
            <person name="Fraser-Liggett C."/>
            <person name="Slatko B."/>
            <person name="Blaxter M.L."/>
            <person name="Scott A.L."/>
        </authorList>
    </citation>
    <scope>NUCLEOTIDE SEQUENCE</scope>
    <source>
        <strain evidence="1">FR3</strain>
    </source>
</reference>
<accession>A0A1I9GC84</accession>
<dbReference type="AlphaFoldDB" id="A0A1I9GC84"/>
<protein>
    <submittedName>
        <fullName evidence="1">Bm14332, isoform a</fullName>
    </submittedName>
</protein>
<evidence type="ECO:0000313" key="1">
    <source>
        <dbReference type="EMBL" id="CDQ08550.1"/>
    </source>
</evidence>
<sequence>MERLSSEKTSFDSINLLIELTPIYDLKMLMRLAIIKLCKHSKDGSISDRWATWISESR</sequence>
<name>A0A1I9GC84_BRUMA</name>
<dbReference type="EMBL" id="LN860088">
    <property type="protein sequence ID" value="CDQ08550.1"/>
    <property type="molecule type" value="Genomic_DNA"/>
</dbReference>
<gene>
    <name evidence="1" type="primary">Bm14332</name>
    <name evidence="1" type="ORF">BM_Bm14332</name>
</gene>
<organism evidence="1">
    <name type="scientific">Brugia malayi</name>
    <name type="common">Filarial nematode worm</name>
    <dbReference type="NCBI Taxonomy" id="6279"/>
    <lineage>
        <taxon>Eukaryota</taxon>
        <taxon>Metazoa</taxon>
        <taxon>Ecdysozoa</taxon>
        <taxon>Nematoda</taxon>
        <taxon>Chromadorea</taxon>
        <taxon>Rhabditida</taxon>
        <taxon>Spirurina</taxon>
        <taxon>Spiruromorpha</taxon>
        <taxon>Filarioidea</taxon>
        <taxon>Onchocercidae</taxon>
        <taxon>Brugia</taxon>
    </lineage>
</organism>